<evidence type="ECO:0000256" key="1">
    <source>
        <dbReference type="SAM" id="MobiDB-lite"/>
    </source>
</evidence>
<feature type="region of interest" description="Disordered" evidence="1">
    <location>
        <begin position="1"/>
        <end position="21"/>
    </location>
</feature>
<evidence type="ECO:0000313" key="3">
    <source>
        <dbReference type="Proteomes" id="UP000275408"/>
    </source>
</evidence>
<name>A0A3M6UL78_POCDA</name>
<organism evidence="2 3">
    <name type="scientific">Pocillopora damicornis</name>
    <name type="common">Cauliflower coral</name>
    <name type="synonym">Millepora damicornis</name>
    <dbReference type="NCBI Taxonomy" id="46731"/>
    <lineage>
        <taxon>Eukaryota</taxon>
        <taxon>Metazoa</taxon>
        <taxon>Cnidaria</taxon>
        <taxon>Anthozoa</taxon>
        <taxon>Hexacorallia</taxon>
        <taxon>Scleractinia</taxon>
        <taxon>Astrocoeniina</taxon>
        <taxon>Pocilloporidae</taxon>
        <taxon>Pocillopora</taxon>
    </lineage>
</organism>
<comment type="caution">
    <text evidence="2">The sequence shown here is derived from an EMBL/GenBank/DDBJ whole genome shotgun (WGS) entry which is preliminary data.</text>
</comment>
<dbReference type="Proteomes" id="UP000275408">
    <property type="component" value="Unassembled WGS sequence"/>
</dbReference>
<keyword evidence="3" id="KW-1185">Reference proteome</keyword>
<dbReference type="AlphaFoldDB" id="A0A3M6UL78"/>
<proteinExistence type="predicted"/>
<protein>
    <submittedName>
        <fullName evidence="2">Uncharacterized protein</fullName>
    </submittedName>
</protein>
<evidence type="ECO:0000313" key="2">
    <source>
        <dbReference type="EMBL" id="RMX54274.1"/>
    </source>
</evidence>
<sequence length="67" mass="7751">MRPQSLPPDGRRTLRRGSQEQITHADTCRELVTITEGCFIYFALRANLVLYPSKQARTHEASMVYRL</sequence>
<dbReference type="EMBL" id="RCHS01001288">
    <property type="protein sequence ID" value="RMX54274.1"/>
    <property type="molecule type" value="Genomic_DNA"/>
</dbReference>
<reference evidence="2 3" key="1">
    <citation type="journal article" date="2018" name="Sci. Rep.">
        <title>Comparative analysis of the Pocillopora damicornis genome highlights role of immune system in coral evolution.</title>
        <authorList>
            <person name="Cunning R."/>
            <person name="Bay R.A."/>
            <person name="Gillette P."/>
            <person name="Baker A.C."/>
            <person name="Traylor-Knowles N."/>
        </authorList>
    </citation>
    <scope>NUCLEOTIDE SEQUENCE [LARGE SCALE GENOMIC DNA]</scope>
    <source>
        <strain evidence="2">RSMAS</strain>
        <tissue evidence="2">Whole animal</tissue>
    </source>
</reference>
<gene>
    <name evidence="2" type="ORF">pdam_00011969</name>
</gene>
<accession>A0A3M6UL78</accession>